<keyword evidence="2" id="KW-1185">Reference proteome</keyword>
<sequence>MAIASPGCCRFHHRNSLFLKKDHRRWTWESPNGPTRADIDHIVTNRKWCLIDVSLVPSFCTGSDHRLLRAKIRLIHTMEKNICYRERKRKGLFYDDYVLEDTLSQGDWHIEKDADVDYDMLLRGL</sequence>
<proteinExistence type="predicted"/>
<evidence type="ECO:0008006" key="3">
    <source>
        <dbReference type="Google" id="ProtNLM"/>
    </source>
</evidence>
<gene>
    <name evidence="1" type="primary">Necator_chrX.g22089</name>
    <name evidence="1" type="ORF">RB195_021928</name>
</gene>
<reference evidence="1 2" key="1">
    <citation type="submission" date="2023-08" db="EMBL/GenBank/DDBJ databases">
        <title>A Necator americanus chromosomal reference genome.</title>
        <authorList>
            <person name="Ilik V."/>
            <person name="Petrzelkova K.J."/>
            <person name="Pardy F."/>
            <person name="Fuh T."/>
            <person name="Niatou-Singa F.S."/>
            <person name="Gouil Q."/>
            <person name="Baker L."/>
            <person name="Ritchie M.E."/>
            <person name="Jex A.R."/>
            <person name="Gazzola D."/>
            <person name="Li H."/>
            <person name="Toshio Fujiwara R."/>
            <person name="Zhan B."/>
            <person name="Aroian R.V."/>
            <person name="Pafco B."/>
            <person name="Schwarz E.M."/>
        </authorList>
    </citation>
    <scope>NUCLEOTIDE SEQUENCE [LARGE SCALE GENOMIC DNA]</scope>
    <source>
        <strain evidence="1 2">Aroian</strain>
        <tissue evidence="1">Whole animal</tissue>
    </source>
</reference>
<dbReference type="Proteomes" id="UP001303046">
    <property type="component" value="Unassembled WGS sequence"/>
</dbReference>
<organism evidence="1 2">
    <name type="scientific">Necator americanus</name>
    <name type="common">Human hookworm</name>
    <dbReference type="NCBI Taxonomy" id="51031"/>
    <lineage>
        <taxon>Eukaryota</taxon>
        <taxon>Metazoa</taxon>
        <taxon>Ecdysozoa</taxon>
        <taxon>Nematoda</taxon>
        <taxon>Chromadorea</taxon>
        <taxon>Rhabditida</taxon>
        <taxon>Rhabditina</taxon>
        <taxon>Rhabditomorpha</taxon>
        <taxon>Strongyloidea</taxon>
        <taxon>Ancylostomatidae</taxon>
        <taxon>Bunostominae</taxon>
        <taxon>Necator</taxon>
    </lineage>
</organism>
<evidence type="ECO:0000313" key="1">
    <source>
        <dbReference type="EMBL" id="KAK6760652.1"/>
    </source>
</evidence>
<evidence type="ECO:0000313" key="2">
    <source>
        <dbReference type="Proteomes" id="UP001303046"/>
    </source>
</evidence>
<dbReference type="Gene3D" id="3.60.10.10">
    <property type="entry name" value="Endonuclease/exonuclease/phosphatase"/>
    <property type="match status" value="1"/>
</dbReference>
<name>A0ABR1ED85_NECAM</name>
<accession>A0ABR1ED85</accession>
<protein>
    <recommendedName>
        <fullName evidence="3">Endonuclease/exonuclease/phosphatase domain-containing protein</fullName>
    </recommendedName>
</protein>
<dbReference type="SUPFAM" id="SSF56219">
    <property type="entry name" value="DNase I-like"/>
    <property type="match status" value="1"/>
</dbReference>
<dbReference type="EMBL" id="JAVFWL010000006">
    <property type="protein sequence ID" value="KAK6760652.1"/>
    <property type="molecule type" value="Genomic_DNA"/>
</dbReference>
<comment type="caution">
    <text evidence="1">The sequence shown here is derived from an EMBL/GenBank/DDBJ whole genome shotgun (WGS) entry which is preliminary data.</text>
</comment>
<dbReference type="InterPro" id="IPR036691">
    <property type="entry name" value="Endo/exonu/phosph_ase_sf"/>
</dbReference>